<organism evidence="7 8">
    <name type="scientific">Dokdonella soli</name>
    <dbReference type="NCBI Taxonomy" id="529810"/>
    <lineage>
        <taxon>Bacteria</taxon>
        <taxon>Pseudomonadati</taxon>
        <taxon>Pseudomonadota</taxon>
        <taxon>Gammaproteobacteria</taxon>
        <taxon>Lysobacterales</taxon>
        <taxon>Rhodanobacteraceae</taxon>
        <taxon>Dokdonella</taxon>
    </lineage>
</organism>
<name>A0ABP3TN19_9GAMM</name>
<evidence type="ECO:0000256" key="1">
    <source>
        <dbReference type="ARBA" id="ARBA00023015"/>
    </source>
</evidence>
<dbReference type="InterPro" id="IPR016032">
    <property type="entry name" value="Sig_transdc_resp-reg_C-effctor"/>
</dbReference>
<sequence length="233" mass="25206">MLQSNDDAPQLALHPALVVEDDPRTQERLARILTALDIARDGIHFAGDLAQARDCFDTQRFALALVDIVLPDGSGIDFIQWLRGRDADATAVVVSTFATQDLILAALHAGAAGYLLKERDDSELIAALRSIQRGGAPIDPFVAKYILRHLGMAPVPVATPSGEAGAGPAGRLTRREEEILNLVALGLISREIAEKLSRSTLTVEGHIKSIFRKLRVSTRTQAIHQARSLGLLR</sequence>
<dbReference type="CDD" id="cd06170">
    <property type="entry name" value="LuxR_C_like"/>
    <property type="match status" value="1"/>
</dbReference>
<dbReference type="SMART" id="SM00421">
    <property type="entry name" value="HTH_LUXR"/>
    <property type="match status" value="1"/>
</dbReference>
<evidence type="ECO:0000256" key="3">
    <source>
        <dbReference type="ARBA" id="ARBA00023163"/>
    </source>
</evidence>
<dbReference type="Proteomes" id="UP001501523">
    <property type="component" value="Unassembled WGS sequence"/>
</dbReference>
<feature type="domain" description="Response regulatory" evidence="6">
    <location>
        <begin position="15"/>
        <end position="132"/>
    </location>
</feature>
<dbReference type="SUPFAM" id="SSF52172">
    <property type="entry name" value="CheY-like"/>
    <property type="match status" value="1"/>
</dbReference>
<dbReference type="PROSITE" id="PS50043">
    <property type="entry name" value="HTH_LUXR_2"/>
    <property type="match status" value="1"/>
</dbReference>
<keyword evidence="3" id="KW-0804">Transcription</keyword>
<dbReference type="Pfam" id="PF00196">
    <property type="entry name" value="GerE"/>
    <property type="match status" value="1"/>
</dbReference>
<evidence type="ECO:0000313" key="8">
    <source>
        <dbReference type="Proteomes" id="UP001501523"/>
    </source>
</evidence>
<dbReference type="Gene3D" id="1.10.10.10">
    <property type="entry name" value="Winged helix-like DNA-binding domain superfamily/Winged helix DNA-binding domain"/>
    <property type="match status" value="1"/>
</dbReference>
<protein>
    <submittedName>
        <fullName evidence="7">Response regulator transcription factor</fullName>
    </submittedName>
</protein>
<keyword evidence="4" id="KW-0597">Phosphoprotein</keyword>
<keyword evidence="1" id="KW-0805">Transcription regulation</keyword>
<dbReference type="Pfam" id="PF00072">
    <property type="entry name" value="Response_reg"/>
    <property type="match status" value="1"/>
</dbReference>
<dbReference type="EMBL" id="BAAAEU010000004">
    <property type="protein sequence ID" value="GAA0708542.1"/>
    <property type="molecule type" value="Genomic_DNA"/>
</dbReference>
<gene>
    <name evidence="7" type="ORF">GCM10009105_08220</name>
</gene>
<comment type="caution">
    <text evidence="7">The sequence shown here is derived from an EMBL/GenBank/DDBJ whole genome shotgun (WGS) entry which is preliminary data.</text>
</comment>
<dbReference type="SUPFAM" id="SSF46894">
    <property type="entry name" value="C-terminal effector domain of the bipartite response regulators"/>
    <property type="match status" value="1"/>
</dbReference>
<dbReference type="SMART" id="SM00448">
    <property type="entry name" value="REC"/>
    <property type="match status" value="1"/>
</dbReference>
<proteinExistence type="predicted"/>
<keyword evidence="2" id="KW-0238">DNA-binding</keyword>
<dbReference type="InterPro" id="IPR036388">
    <property type="entry name" value="WH-like_DNA-bd_sf"/>
</dbReference>
<dbReference type="CDD" id="cd00156">
    <property type="entry name" value="REC"/>
    <property type="match status" value="1"/>
</dbReference>
<reference evidence="8" key="1">
    <citation type="journal article" date="2019" name="Int. J. Syst. Evol. Microbiol.">
        <title>The Global Catalogue of Microorganisms (GCM) 10K type strain sequencing project: providing services to taxonomists for standard genome sequencing and annotation.</title>
        <authorList>
            <consortium name="The Broad Institute Genomics Platform"/>
            <consortium name="The Broad Institute Genome Sequencing Center for Infectious Disease"/>
            <person name="Wu L."/>
            <person name="Ma J."/>
        </authorList>
    </citation>
    <scope>NUCLEOTIDE SEQUENCE [LARGE SCALE GENOMIC DNA]</scope>
    <source>
        <strain evidence="8">JCM 15421</strain>
    </source>
</reference>
<accession>A0ABP3TN19</accession>
<evidence type="ECO:0000259" key="6">
    <source>
        <dbReference type="PROSITE" id="PS50110"/>
    </source>
</evidence>
<dbReference type="InterPro" id="IPR001789">
    <property type="entry name" value="Sig_transdc_resp-reg_receiver"/>
</dbReference>
<dbReference type="InterPro" id="IPR000792">
    <property type="entry name" value="Tscrpt_reg_LuxR_C"/>
</dbReference>
<evidence type="ECO:0000256" key="2">
    <source>
        <dbReference type="ARBA" id="ARBA00023125"/>
    </source>
</evidence>
<dbReference type="PANTHER" id="PTHR43214:SF41">
    <property type="entry name" value="NITRATE_NITRITE RESPONSE REGULATOR PROTEIN NARP"/>
    <property type="match status" value="1"/>
</dbReference>
<dbReference type="PRINTS" id="PR00038">
    <property type="entry name" value="HTHLUXR"/>
</dbReference>
<dbReference type="PROSITE" id="PS00622">
    <property type="entry name" value="HTH_LUXR_1"/>
    <property type="match status" value="1"/>
</dbReference>
<dbReference type="InterPro" id="IPR011006">
    <property type="entry name" value="CheY-like_superfamily"/>
</dbReference>
<keyword evidence="8" id="KW-1185">Reference proteome</keyword>
<dbReference type="RefSeq" id="WP_343787449.1">
    <property type="nucleotide sequence ID" value="NZ_BAAAEU010000004.1"/>
</dbReference>
<feature type="modified residue" description="4-aspartylphosphate" evidence="4">
    <location>
        <position position="67"/>
    </location>
</feature>
<dbReference type="PANTHER" id="PTHR43214">
    <property type="entry name" value="TWO-COMPONENT RESPONSE REGULATOR"/>
    <property type="match status" value="1"/>
</dbReference>
<dbReference type="Gene3D" id="3.40.50.2300">
    <property type="match status" value="1"/>
</dbReference>
<evidence type="ECO:0000256" key="4">
    <source>
        <dbReference type="PROSITE-ProRule" id="PRU00169"/>
    </source>
</evidence>
<evidence type="ECO:0000313" key="7">
    <source>
        <dbReference type="EMBL" id="GAA0708542.1"/>
    </source>
</evidence>
<feature type="domain" description="HTH luxR-type" evidence="5">
    <location>
        <begin position="165"/>
        <end position="230"/>
    </location>
</feature>
<dbReference type="PROSITE" id="PS50110">
    <property type="entry name" value="RESPONSE_REGULATORY"/>
    <property type="match status" value="1"/>
</dbReference>
<evidence type="ECO:0000259" key="5">
    <source>
        <dbReference type="PROSITE" id="PS50043"/>
    </source>
</evidence>
<dbReference type="InterPro" id="IPR039420">
    <property type="entry name" value="WalR-like"/>
</dbReference>